<dbReference type="Gene3D" id="3.30.190.10">
    <property type="entry name" value="Ribulose bisphosphate carboxylase, small subunit"/>
    <property type="match status" value="1"/>
</dbReference>
<dbReference type="AlphaFoldDB" id="A0A073CE73"/>
<dbReference type="PATRIC" id="fig|388467.6.peg.1060"/>
<evidence type="ECO:0000313" key="1">
    <source>
        <dbReference type="EMBL" id="KEI66217.1"/>
    </source>
</evidence>
<keyword evidence="2" id="KW-1185">Reference proteome</keyword>
<organism evidence="1 2">
    <name type="scientific">Planktothrix agardhii (strain NIVA-CYA 126/8)</name>
    <dbReference type="NCBI Taxonomy" id="388467"/>
    <lineage>
        <taxon>Bacteria</taxon>
        <taxon>Bacillati</taxon>
        <taxon>Cyanobacteriota</taxon>
        <taxon>Cyanophyceae</taxon>
        <taxon>Oscillatoriophycideae</taxon>
        <taxon>Oscillatoriales</taxon>
        <taxon>Microcoleaceae</taxon>
        <taxon>Planktothrix</taxon>
    </lineage>
</organism>
<sequence length="67" mass="7179">MAQNTPMFVASVPDLGVVAPVSGSGVADILSKLDASEHQGEYVRLIGIDPKNKRRVLEKLFSVPMAK</sequence>
<evidence type="ECO:0000313" key="2">
    <source>
        <dbReference type="Proteomes" id="UP000027395"/>
    </source>
</evidence>
<dbReference type="Proteomes" id="UP000027395">
    <property type="component" value="Chromosome"/>
</dbReference>
<dbReference type="SUPFAM" id="SSF55239">
    <property type="entry name" value="RuBisCO, small subunit"/>
    <property type="match status" value="1"/>
</dbReference>
<dbReference type="STRING" id="388467.A19Y_1116"/>
<accession>A0A073CE73</accession>
<proteinExistence type="predicted"/>
<dbReference type="EMBL" id="CM002803">
    <property type="protein sequence ID" value="KEI66217.1"/>
    <property type="molecule type" value="Genomic_DNA"/>
</dbReference>
<gene>
    <name evidence="1" type="ORF">A19Y_1116</name>
</gene>
<dbReference type="HOGENOM" id="CLU_2808719_0_0_3"/>
<protein>
    <submittedName>
        <fullName evidence="1">Uncharacterized protein</fullName>
    </submittedName>
</protein>
<name>A0A073CE73_PLAA1</name>
<reference evidence="1 2" key="1">
    <citation type="journal article" date="2014" name="Appl. Environ. Microbiol.">
        <title>Elucidation of insertion elements encoded on plasmids and in vitro construction of shuttle vectors from the toxic cyanobacterium Planktothrix.</title>
        <authorList>
            <person name="Christiansen G."/>
            <person name="Goesmann A."/>
            <person name="Kurmayer R."/>
        </authorList>
    </citation>
    <scope>NUCLEOTIDE SEQUENCE [LARGE SCALE GENOMIC DNA]</scope>
    <source>
        <strain evidence="1 2">NIVA-CYA 126/8</strain>
    </source>
</reference>
<dbReference type="InterPro" id="IPR036385">
    <property type="entry name" value="RuBisCO_ssu_sf"/>
</dbReference>